<sequence>MRLYSSWAINTEIQNMTDIMLTCRLFKDVEVNSKEFTVEVNTQDLILDLQEKIYSEVKKINGDFFKANELQLWKVEINNDDNDEFSSLVLPNDGAKNLDKFKEKIADYWDEEEKRLKEGCIHIIVNSPRVIKRRDKDEQIQDLSSHLQYVNLDSPREHDDKENIRFFTQLSDMLNEVKKNPRYYENTILQRAFRNGMIHEGDAVKYNTEVITTLRVEEGWAYINFEKTFHITVNTFLMKKLEVSYTSAFNTG</sequence>
<dbReference type="GO" id="GO:0043657">
    <property type="term" value="C:host cell"/>
    <property type="evidence" value="ECO:0007669"/>
    <property type="project" value="UniProtKB-SubCell"/>
</dbReference>
<dbReference type="InterPro" id="IPR045379">
    <property type="entry name" value="Crinkler_N"/>
</dbReference>
<evidence type="ECO:0000256" key="1">
    <source>
        <dbReference type="ARBA" id="ARBA00004340"/>
    </source>
</evidence>
<feature type="domain" description="Crinkler effector protein N-terminal" evidence="4">
    <location>
        <begin position="21"/>
        <end position="125"/>
    </location>
</feature>
<comment type="subcellular location">
    <subcellularLocation>
        <location evidence="1">Host cell</location>
    </subcellularLocation>
    <subcellularLocation>
        <location evidence="2">Secreted</location>
    </subcellularLocation>
</comment>
<evidence type="ECO:0000259" key="4">
    <source>
        <dbReference type="Pfam" id="PF20147"/>
    </source>
</evidence>
<protein>
    <recommendedName>
        <fullName evidence="4">Crinkler effector protein N-terminal domain-containing protein</fullName>
    </recommendedName>
</protein>
<dbReference type="Pfam" id="PF20147">
    <property type="entry name" value="Crinkler"/>
    <property type="match status" value="1"/>
</dbReference>
<dbReference type="VEuPathDB" id="FungiDB:RhiirA1_541341"/>
<evidence type="ECO:0000313" key="6">
    <source>
        <dbReference type="Proteomes" id="UP000233469"/>
    </source>
</evidence>
<evidence type="ECO:0000313" key="5">
    <source>
        <dbReference type="EMBL" id="PKK61394.1"/>
    </source>
</evidence>
<proteinExistence type="predicted"/>
<reference evidence="5 6" key="2">
    <citation type="submission" date="2017-10" db="EMBL/GenBank/DDBJ databases">
        <title>Extensive intraspecific genome diversity in a model arbuscular mycorrhizal fungus.</title>
        <authorList>
            <person name="Chen E.C.H."/>
            <person name="Morin E."/>
            <person name="Baudet D."/>
            <person name="Noel J."/>
            <person name="Ndikumana S."/>
            <person name="Charron P."/>
            <person name="St-Onge C."/>
            <person name="Giorgi J."/>
            <person name="Grigoriev I.V."/>
            <person name="Roux C."/>
            <person name="Martin F.M."/>
            <person name="Corradi N."/>
        </authorList>
    </citation>
    <scope>NUCLEOTIDE SEQUENCE [LARGE SCALE GENOMIC DNA]</scope>
    <source>
        <strain evidence="5 6">C2</strain>
    </source>
</reference>
<keyword evidence="3" id="KW-0964">Secreted</keyword>
<dbReference type="EMBL" id="LLXL01002235">
    <property type="protein sequence ID" value="PKK61394.1"/>
    <property type="molecule type" value="Genomic_DNA"/>
</dbReference>
<evidence type="ECO:0000256" key="3">
    <source>
        <dbReference type="ARBA" id="ARBA00022525"/>
    </source>
</evidence>
<dbReference type="VEuPathDB" id="FungiDB:FUN_000316"/>
<dbReference type="AlphaFoldDB" id="A0A2N1MIB7"/>
<accession>A0A2N1MIB7</accession>
<dbReference type="GO" id="GO:0005576">
    <property type="term" value="C:extracellular region"/>
    <property type="evidence" value="ECO:0007669"/>
    <property type="project" value="UniProtKB-SubCell"/>
</dbReference>
<reference evidence="5 6" key="1">
    <citation type="submission" date="2016-04" db="EMBL/GenBank/DDBJ databases">
        <title>Genome analyses suggest a sexual origin of heterokaryosis in a supposedly ancient asexual fungus.</title>
        <authorList>
            <person name="Ropars J."/>
            <person name="Sedzielewska K."/>
            <person name="Noel J."/>
            <person name="Charron P."/>
            <person name="Farinelli L."/>
            <person name="Marton T."/>
            <person name="Kruger M."/>
            <person name="Pelin A."/>
            <person name="Brachmann A."/>
            <person name="Corradi N."/>
        </authorList>
    </citation>
    <scope>NUCLEOTIDE SEQUENCE [LARGE SCALE GENOMIC DNA]</scope>
    <source>
        <strain evidence="5 6">C2</strain>
    </source>
</reference>
<comment type="caution">
    <text evidence="5">The sequence shown here is derived from an EMBL/GenBank/DDBJ whole genome shotgun (WGS) entry which is preliminary data.</text>
</comment>
<dbReference type="Proteomes" id="UP000233469">
    <property type="component" value="Unassembled WGS sequence"/>
</dbReference>
<organism evidence="5 6">
    <name type="scientific">Rhizophagus irregularis</name>
    <dbReference type="NCBI Taxonomy" id="588596"/>
    <lineage>
        <taxon>Eukaryota</taxon>
        <taxon>Fungi</taxon>
        <taxon>Fungi incertae sedis</taxon>
        <taxon>Mucoromycota</taxon>
        <taxon>Glomeromycotina</taxon>
        <taxon>Glomeromycetes</taxon>
        <taxon>Glomerales</taxon>
        <taxon>Glomeraceae</taxon>
        <taxon>Rhizophagus</taxon>
    </lineage>
</organism>
<name>A0A2N1MIB7_9GLOM</name>
<dbReference type="VEuPathDB" id="FungiDB:RhiirFUN_023158"/>
<gene>
    <name evidence="5" type="ORF">RhiirC2_791865</name>
</gene>
<evidence type="ECO:0000256" key="2">
    <source>
        <dbReference type="ARBA" id="ARBA00004613"/>
    </source>
</evidence>